<keyword evidence="7" id="KW-0539">Nucleus</keyword>
<keyword evidence="5" id="KW-0811">Translocation</keyword>
<feature type="domain" description="Nucleoporin Nup188 N-terminal subdomain III" evidence="9">
    <location>
        <begin position="761"/>
        <end position="1114"/>
    </location>
</feature>
<comment type="caution">
    <text evidence="10">The sequence shown here is derived from an EMBL/GenBank/DDBJ whole genome shotgun (WGS) entry which is preliminary data.</text>
</comment>
<keyword evidence="6" id="KW-0906">Nuclear pore complex</keyword>
<dbReference type="InterPro" id="IPR044840">
    <property type="entry name" value="Nup188"/>
</dbReference>
<evidence type="ECO:0000256" key="5">
    <source>
        <dbReference type="ARBA" id="ARBA00023010"/>
    </source>
</evidence>
<evidence type="ECO:0000256" key="1">
    <source>
        <dbReference type="ARBA" id="ARBA00004567"/>
    </source>
</evidence>
<dbReference type="PANTHER" id="PTHR31431:SF1">
    <property type="entry name" value="NUCLEOPORIN NUP188"/>
    <property type="match status" value="1"/>
</dbReference>
<dbReference type="GO" id="GO:0051028">
    <property type="term" value="P:mRNA transport"/>
    <property type="evidence" value="ECO:0007669"/>
    <property type="project" value="UniProtKB-KW"/>
</dbReference>
<keyword evidence="11" id="KW-1185">Reference proteome</keyword>
<proteinExistence type="predicted"/>
<dbReference type="GO" id="GO:0006405">
    <property type="term" value="P:RNA export from nucleus"/>
    <property type="evidence" value="ECO:0007669"/>
    <property type="project" value="TreeGrafter"/>
</dbReference>
<sequence>MSGDVERSDLIDTSYADLYNQLSNAHQRAPPGLVLESLKFRQTQLSNITDVFGKPSDASRKKLESGNVTLEDGVTINVGEIDKAYVNAISQRYQIDEIQALVLLRAFFYNSGMPEVSDIEAATDLAEAIGPFFHVERLHSMRILIPLFRARQDETETFYEVAVDLLPKIVPDGPKFAQTILDEYLRKTKAILPERYRQDPKAATTWAKQNLKEQLVLLEVLFWTMWDFVNCSGPLVLSIFQAAYGTNLGSLQANSTLLLDDECRHTIEDCAAVWILITVEVLELENVGEPSAIDFSDTPSRPEVYYASAGSLQKIHDLVTTYQDSQYSITFLAWTYVVSCLTARAAETPNLPPAFSALLDNLNPPINRSYTKDREQLHVQMAKACLEPEVGLLNLLEHLLTQSPLFVTSVAWKQASSVTDPNAIAYRSVMKGLVIALVELQPVELLPDFEAFVEIWIALFGRSESHSVAGICHQFWRHDWHHGIARRAILDVARSRFPVQVKPLLRLLRAMSGSGFLDTDPLYIADSGQEGALSEDRDLCDRFIYHYLSKLPSYTQVIPISACNGPHALYEKQTERFGGTSNAHGAIVHYINLRPIRLPGGSVLPARSSGRLLSGDGGEQIVVCWQHQHSGWKIILEVLTEYVHRRRIDFGAGGTYQGVSFAPRGDQKLKGLRIEEIGMELDLDDDQNTITEALDLVRSLIKENPAVASTLMDGLEDNEPVVCHTMIETQPPDLVQLTTMVLEEALSRTTGPASTRGPTSKTKLITSAISVLSALLAIPVYSNRVWLYIRSTPTLFGGSGVDSRAPGFASAALASERATGQYTMTLALLHLVESLFAEAYSTILPENAKLQQLKEEVLLRAMRFVHTEVWVEHMSWKYAQLGDRFEVGKVVLDLYIQVINSSPPTSTSTSTIQDRPFPFLSQAVADVLLFKGTTSTINPITSIISAGEHMLTMLLASRRYSDVRRLIFLLRSTLRLSRLVCTYKTNSSMASRPCLLEQALCTRFTDTSSQEKSRARHDPIDVLASLISHRDIGNDVPVESARLLTALISSLAVALTSPPAIIGHLSNPDAIVSKLVKIIQHPYEEFALRKAVWNLITLCVDKEPAMARLLVSGKSQTSGEFKDIWDSKDKRKGKEEAGSEEKNEGKYEEKQLEKAEMNIWGFKSNALDAACNMLNNWKELWEMNSPILLVILRFLDVVWQHALEHKGPLEPLRKSPEFWERIVGMASQEVGPVPEYSPSQVNADDGIRRSPFHEGVQIHTCRSLAKSYAIRILTRDIGIHLQLRRSEVPLPKPDSFMKLEPFLKSPDQLTDLLNEAASSSYSPSLHDEITSSLQKNFAGLSLSQLENQEPITERDYGDGFAFSTQLLQLRLAAYPPSPDSMEDDLASHLEKLVLSVNMNLSLAHSEVALVEAWDALLRQCTPYIRIEAAVRPHALAIAASISYDLAREDRNGDMMANIHGARLSLVLALLEVAWFSSSDKKPELDSFTEFNRRLLGIIVNKAQSPVQSILSPLPNPFHRTLLQILFFCSRQARLLLNRPKGITAEQRLAISATADVALDFVIDALRIVFIAARSRSDIDQDIDLELLVAVFEQYVRPDLTTSSNTWLARCQETDIIRASLDLYVHIDLVGLSDVPLLMARKQPLYAAHILLFHMALASNPIAAEKLASDGLLAAYTNNFISSAISTGSIDVVLQELPGQRSPAHSTYCSMLSIVSTVITALGRQNHYFDAEACGFVQLYGDQISRSLSWTIGDSITLPQFEEIDQVVNLFYAIAASIPSAAKRNPMIDKVLRVFTTHSLQLLQQINYAITHPNHLASLYEPISPDERTKAEKAIQKQQDPVKRPIVMHLIHRLFQLSSNIVGTLVVISKADAILSTGEEEWPVHEALVVPHSKIVLGEPASLGTLLELGNRTLDILKNLVLRPPGQGITDPSALPGLYTTALGVKQGVIIARRNLEEILLYSVTQLAMWLSKPDFDNAPLDTEDDPQAMDTGRQDSGRDRRGQRSSLTMAERLRRGMTGEMAGDLQSLLTKSKSIMTASDTIIGNPSVDLTQILLNFLHERINAAS</sequence>
<dbReference type="Proteomes" id="UP000807306">
    <property type="component" value="Unassembled WGS sequence"/>
</dbReference>
<organism evidence="10 11">
    <name type="scientific">Crepidotus variabilis</name>
    <dbReference type="NCBI Taxonomy" id="179855"/>
    <lineage>
        <taxon>Eukaryota</taxon>
        <taxon>Fungi</taxon>
        <taxon>Dikarya</taxon>
        <taxon>Basidiomycota</taxon>
        <taxon>Agaricomycotina</taxon>
        <taxon>Agaricomycetes</taxon>
        <taxon>Agaricomycetidae</taxon>
        <taxon>Agaricales</taxon>
        <taxon>Agaricineae</taxon>
        <taxon>Crepidotaceae</taxon>
        <taxon>Crepidotus</taxon>
    </lineage>
</organism>
<evidence type="ECO:0000313" key="11">
    <source>
        <dbReference type="Proteomes" id="UP000807306"/>
    </source>
</evidence>
<keyword evidence="2" id="KW-0813">Transport</keyword>
<evidence type="ECO:0000256" key="4">
    <source>
        <dbReference type="ARBA" id="ARBA00022927"/>
    </source>
</evidence>
<feature type="region of interest" description="Disordered" evidence="8">
    <location>
        <begin position="1122"/>
        <end position="1148"/>
    </location>
</feature>
<evidence type="ECO:0000256" key="3">
    <source>
        <dbReference type="ARBA" id="ARBA00022816"/>
    </source>
</evidence>
<dbReference type="GO" id="GO:0044611">
    <property type="term" value="C:nuclear pore inner ring"/>
    <property type="evidence" value="ECO:0007669"/>
    <property type="project" value="TreeGrafter"/>
</dbReference>
<dbReference type="EMBL" id="MU157825">
    <property type="protein sequence ID" value="KAF9535154.1"/>
    <property type="molecule type" value="Genomic_DNA"/>
</dbReference>
<keyword evidence="4" id="KW-0653">Protein transport</keyword>
<evidence type="ECO:0000256" key="7">
    <source>
        <dbReference type="ARBA" id="ARBA00023242"/>
    </source>
</evidence>
<evidence type="ECO:0000256" key="6">
    <source>
        <dbReference type="ARBA" id="ARBA00023132"/>
    </source>
</evidence>
<name>A0A9P6EU88_9AGAR</name>
<evidence type="ECO:0000259" key="9">
    <source>
        <dbReference type="Pfam" id="PF21093"/>
    </source>
</evidence>
<dbReference type="Gene3D" id="1.25.10.70">
    <property type="match status" value="1"/>
</dbReference>
<dbReference type="GO" id="GO:0017056">
    <property type="term" value="F:structural constituent of nuclear pore"/>
    <property type="evidence" value="ECO:0007669"/>
    <property type="project" value="InterPro"/>
</dbReference>
<evidence type="ECO:0000256" key="2">
    <source>
        <dbReference type="ARBA" id="ARBA00022448"/>
    </source>
</evidence>
<feature type="region of interest" description="Disordered" evidence="8">
    <location>
        <begin position="1977"/>
        <end position="2014"/>
    </location>
</feature>
<evidence type="ECO:0000313" key="10">
    <source>
        <dbReference type="EMBL" id="KAF9535154.1"/>
    </source>
</evidence>
<dbReference type="PANTHER" id="PTHR31431">
    <property type="entry name" value="NUCLEOPORIN NUP188 HOMOLOG"/>
    <property type="match status" value="1"/>
</dbReference>
<protein>
    <recommendedName>
        <fullName evidence="9">Nucleoporin Nup188 N-terminal subdomain III domain-containing protein</fullName>
    </recommendedName>
</protein>
<dbReference type="OrthoDB" id="102511at2759"/>
<dbReference type="InterPro" id="IPR048883">
    <property type="entry name" value="Nup188_N-subdom_III"/>
</dbReference>
<comment type="subcellular location">
    <subcellularLocation>
        <location evidence="1">Nucleus</location>
        <location evidence="1">Nuclear pore complex</location>
    </subcellularLocation>
</comment>
<feature type="compositionally biased region" description="Basic and acidic residues" evidence="8">
    <location>
        <begin position="1992"/>
        <end position="2002"/>
    </location>
</feature>
<accession>A0A9P6EU88</accession>
<dbReference type="Pfam" id="PF21093">
    <property type="entry name" value="Nup188_N-subdom_III"/>
    <property type="match status" value="1"/>
</dbReference>
<evidence type="ECO:0000256" key="8">
    <source>
        <dbReference type="SAM" id="MobiDB-lite"/>
    </source>
</evidence>
<dbReference type="GO" id="GO:0006606">
    <property type="term" value="P:protein import into nucleus"/>
    <property type="evidence" value="ECO:0007669"/>
    <property type="project" value="TreeGrafter"/>
</dbReference>
<reference evidence="10" key="1">
    <citation type="submission" date="2020-11" db="EMBL/GenBank/DDBJ databases">
        <authorList>
            <consortium name="DOE Joint Genome Institute"/>
            <person name="Ahrendt S."/>
            <person name="Riley R."/>
            <person name="Andreopoulos W."/>
            <person name="Labutti K."/>
            <person name="Pangilinan J."/>
            <person name="Ruiz-Duenas F.J."/>
            <person name="Barrasa J.M."/>
            <person name="Sanchez-Garcia M."/>
            <person name="Camarero S."/>
            <person name="Miyauchi S."/>
            <person name="Serrano A."/>
            <person name="Linde D."/>
            <person name="Babiker R."/>
            <person name="Drula E."/>
            <person name="Ayuso-Fernandez I."/>
            <person name="Pacheco R."/>
            <person name="Padilla G."/>
            <person name="Ferreira P."/>
            <person name="Barriuso J."/>
            <person name="Kellner H."/>
            <person name="Castanera R."/>
            <person name="Alfaro M."/>
            <person name="Ramirez L."/>
            <person name="Pisabarro A.G."/>
            <person name="Kuo A."/>
            <person name="Tritt A."/>
            <person name="Lipzen A."/>
            <person name="He G."/>
            <person name="Yan M."/>
            <person name="Ng V."/>
            <person name="Cullen D."/>
            <person name="Martin F."/>
            <person name="Rosso M.-N."/>
            <person name="Henrissat B."/>
            <person name="Hibbett D."/>
            <person name="Martinez A.T."/>
            <person name="Grigoriev I.V."/>
        </authorList>
    </citation>
    <scope>NUCLEOTIDE SEQUENCE</scope>
    <source>
        <strain evidence="10">CBS 506.95</strain>
    </source>
</reference>
<keyword evidence="3" id="KW-0509">mRNA transport</keyword>
<gene>
    <name evidence="10" type="ORF">CPB83DRAFT_781281</name>
</gene>